<dbReference type="EMBL" id="CP086714">
    <property type="protein sequence ID" value="WOO77754.1"/>
    <property type="molecule type" value="Genomic_DNA"/>
</dbReference>
<protein>
    <submittedName>
        <fullName evidence="2">Uncharacterized protein</fullName>
    </submittedName>
</protein>
<evidence type="ECO:0000256" key="1">
    <source>
        <dbReference type="SAM" id="MobiDB-lite"/>
    </source>
</evidence>
<feature type="compositionally biased region" description="Basic and acidic residues" evidence="1">
    <location>
        <begin position="57"/>
        <end position="67"/>
    </location>
</feature>
<name>A0AAF0Y461_9TREE</name>
<dbReference type="Proteomes" id="UP000827549">
    <property type="component" value="Chromosome 1"/>
</dbReference>
<gene>
    <name evidence="2" type="ORF">LOC62_01G001321</name>
</gene>
<dbReference type="PANTHER" id="PTHR34724:SF2">
    <property type="entry name" value="OS12G0596101 PROTEIN"/>
    <property type="match status" value="1"/>
</dbReference>
<dbReference type="PANTHER" id="PTHR34724">
    <property type="entry name" value="OS12G0596101 PROTEIN"/>
    <property type="match status" value="1"/>
</dbReference>
<sequence>MCRRVTCPNDNKPTWWGCETGKHIDTALDGVAEQDRCDCPHSPVESNPNMFEVKPGVTKESEQQPSA</sequence>
<evidence type="ECO:0000313" key="2">
    <source>
        <dbReference type="EMBL" id="WOO77754.1"/>
    </source>
</evidence>
<dbReference type="GeneID" id="87804578"/>
<evidence type="ECO:0000313" key="3">
    <source>
        <dbReference type="Proteomes" id="UP000827549"/>
    </source>
</evidence>
<proteinExistence type="predicted"/>
<accession>A0AAF0Y461</accession>
<dbReference type="RefSeq" id="XP_062623786.1">
    <property type="nucleotide sequence ID" value="XM_062767802.1"/>
</dbReference>
<organism evidence="2 3">
    <name type="scientific">Vanrija pseudolonga</name>
    <dbReference type="NCBI Taxonomy" id="143232"/>
    <lineage>
        <taxon>Eukaryota</taxon>
        <taxon>Fungi</taxon>
        <taxon>Dikarya</taxon>
        <taxon>Basidiomycota</taxon>
        <taxon>Agaricomycotina</taxon>
        <taxon>Tremellomycetes</taxon>
        <taxon>Trichosporonales</taxon>
        <taxon>Trichosporonaceae</taxon>
        <taxon>Vanrija</taxon>
    </lineage>
</organism>
<keyword evidence="3" id="KW-1185">Reference proteome</keyword>
<feature type="region of interest" description="Disordered" evidence="1">
    <location>
        <begin position="39"/>
        <end position="67"/>
    </location>
</feature>
<reference evidence="2" key="1">
    <citation type="submission" date="2023-10" db="EMBL/GenBank/DDBJ databases">
        <authorList>
            <person name="Noh H."/>
        </authorList>
    </citation>
    <scope>NUCLEOTIDE SEQUENCE</scope>
    <source>
        <strain evidence="2">DUCC4014</strain>
    </source>
</reference>
<dbReference type="AlphaFoldDB" id="A0AAF0Y461"/>